<evidence type="ECO:0000313" key="2">
    <source>
        <dbReference type="Proteomes" id="UP000730618"/>
    </source>
</evidence>
<gene>
    <name evidence="1" type="ORF">PAECIP111802_04261</name>
</gene>
<name>A0ABN7TNH5_9BACL</name>
<reference evidence="1 2" key="1">
    <citation type="submission" date="2021-06" db="EMBL/GenBank/DDBJ databases">
        <authorList>
            <person name="Criscuolo A."/>
        </authorList>
    </citation>
    <scope>NUCLEOTIDE SEQUENCE [LARGE SCALE GENOMIC DNA]</scope>
    <source>
        <strain evidence="2">CIP 111802</strain>
    </source>
</reference>
<proteinExistence type="predicted"/>
<keyword evidence="2" id="KW-1185">Reference proteome</keyword>
<dbReference type="EMBL" id="CAJVCE010000012">
    <property type="protein sequence ID" value="CAG7648601.1"/>
    <property type="molecule type" value="Genomic_DNA"/>
</dbReference>
<evidence type="ECO:0000313" key="1">
    <source>
        <dbReference type="EMBL" id="CAG7648601.1"/>
    </source>
</evidence>
<comment type="caution">
    <text evidence="1">The sequence shown here is derived from an EMBL/GenBank/DDBJ whole genome shotgun (WGS) entry which is preliminary data.</text>
</comment>
<protein>
    <recommendedName>
        <fullName evidence="3">Transposase</fullName>
    </recommendedName>
</protein>
<evidence type="ECO:0008006" key="3">
    <source>
        <dbReference type="Google" id="ProtNLM"/>
    </source>
</evidence>
<dbReference type="Proteomes" id="UP000730618">
    <property type="component" value="Unassembled WGS sequence"/>
</dbReference>
<organism evidence="1 2">
    <name type="scientific">Paenibacillus allorhizosphaerae</name>
    <dbReference type="NCBI Taxonomy" id="2849866"/>
    <lineage>
        <taxon>Bacteria</taxon>
        <taxon>Bacillati</taxon>
        <taxon>Bacillota</taxon>
        <taxon>Bacilli</taxon>
        <taxon>Bacillales</taxon>
        <taxon>Paenibacillaceae</taxon>
        <taxon>Paenibacillus</taxon>
    </lineage>
</organism>
<accession>A0ABN7TNH5</accession>
<sequence length="100" mass="11484">MSIDMLGVEASVAARQFVTMGRERSVLCDRARKASSFYEPGLFHNGHKRSRLHIYSAVKCWYNGVRNAKEREYWKAHTYAVLMNITELKKGDTMDDTALP</sequence>